<dbReference type="GO" id="GO:0006364">
    <property type="term" value="P:rRNA processing"/>
    <property type="evidence" value="ECO:0007669"/>
    <property type="project" value="TreeGrafter"/>
</dbReference>
<evidence type="ECO:0000259" key="1">
    <source>
        <dbReference type="Pfam" id="PF25171"/>
    </source>
</evidence>
<name>A0A0M0LRG4_9EUKA</name>
<dbReference type="InterPro" id="IPR059157">
    <property type="entry name" value="WDR36-Utp21_N"/>
</dbReference>
<dbReference type="EMBL" id="JWZX01000217">
    <property type="protein sequence ID" value="KOO53467.1"/>
    <property type="molecule type" value="Genomic_DNA"/>
</dbReference>
<dbReference type="InterPro" id="IPR015943">
    <property type="entry name" value="WD40/YVTN_repeat-like_dom_sf"/>
</dbReference>
<dbReference type="Proteomes" id="UP000037460">
    <property type="component" value="Unassembled WGS sequence"/>
</dbReference>
<evidence type="ECO:0000313" key="3">
    <source>
        <dbReference type="Proteomes" id="UP000037460"/>
    </source>
</evidence>
<dbReference type="GO" id="GO:0034388">
    <property type="term" value="C:Pwp2p-containing subcomplex of 90S preribosome"/>
    <property type="evidence" value="ECO:0007669"/>
    <property type="project" value="TreeGrafter"/>
</dbReference>
<dbReference type="InterPro" id="IPR011047">
    <property type="entry name" value="Quinoprotein_ADH-like_sf"/>
</dbReference>
<dbReference type="PANTHER" id="PTHR22840:SF12">
    <property type="entry name" value="WD REPEAT-CONTAINING PROTEIN 36"/>
    <property type="match status" value="1"/>
</dbReference>
<dbReference type="AlphaFoldDB" id="A0A0M0LRG4"/>
<dbReference type="Pfam" id="PF25168">
    <property type="entry name" value="Beta-prop_WDR36-Utp21_2nd"/>
    <property type="match status" value="1"/>
</dbReference>
<gene>
    <name evidence="2" type="ORF">Ctob_012818</name>
</gene>
<accession>A0A0M0LRG4</accession>
<dbReference type="Pfam" id="PF25171">
    <property type="entry name" value="Beta-prop_WDR36-Utp21_1st"/>
    <property type="match status" value="1"/>
</dbReference>
<feature type="domain" description="WDR36/Utp21 N-terminal" evidence="1">
    <location>
        <begin position="35"/>
        <end position="299"/>
    </location>
</feature>
<dbReference type="SUPFAM" id="SSF50998">
    <property type="entry name" value="Quinoprotein alcohol dehydrogenase-like"/>
    <property type="match status" value="2"/>
</dbReference>
<reference evidence="3" key="1">
    <citation type="journal article" date="2015" name="PLoS Genet.">
        <title>Genome Sequence and Transcriptome Analyses of Chrysochromulina tobin: Metabolic Tools for Enhanced Algal Fitness in the Prominent Order Prymnesiales (Haptophyceae).</title>
        <authorList>
            <person name="Hovde B.T."/>
            <person name="Deodato C.R."/>
            <person name="Hunsperger H.M."/>
            <person name="Ryken S.A."/>
            <person name="Yost W."/>
            <person name="Jha R.K."/>
            <person name="Patterson J."/>
            <person name="Monnat R.J. Jr."/>
            <person name="Barlow S.B."/>
            <person name="Starkenburg S.R."/>
            <person name="Cattolico R.A."/>
        </authorList>
    </citation>
    <scope>NUCLEOTIDE SEQUENCE</scope>
    <source>
        <strain evidence="3">CCMP291</strain>
    </source>
</reference>
<protein>
    <submittedName>
        <fullName evidence="2">Putative wd repeat-containing</fullName>
    </submittedName>
</protein>
<comment type="caution">
    <text evidence="2">The sequence shown here is derived from an EMBL/GenBank/DDBJ whole genome shotgun (WGS) entry which is preliminary data.</text>
</comment>
<dbReference type="PANTHER" id="PTHR22840">
    <property type="entry name" value="WD REPEAT-CONTAINING PROTEIN 36"/>
    <property type="match status" value="1"/>
</dbReference>
<dbReference type="GO" id="GO:0032040">
    <property type="term" value="C:small-subunit processome"/>
    <property type="evidence" value="ECO:0007669"/>
    <property type="project" value="TreeGrafter"/>
</dbReference>
<dbReference type="InterPro" id="IPR001680">
    <property type="entry name" value="WD40_rpt"/>
</dbReference>
<dbReference type="SMART" id="SM00320">
    <property type="entry name" value="WD40"/>
    <property type="match status" value="5"/>
</dbReference>
<proteinExistence type="predicted"/>
<keyword evidence="3" id="KW-1185">Reference proteome</keyword>
<organism evidence="2 3">
    <name type="scientific">Chrysochromulina tobinii</name>
    <dbReference type="NCBI Taxonomy" id="1460289"/>
    <lineage>
        <taxon>Eukaryota</taxon>
        <taxon>Haptista</taxon>
        <taxon>Haptophyta</taxon>
        <taxon>Prymnesiophyceae</taxon>
        <taxon>Prymnesiales</taxon>
        <taxon>Chrysochromulinaceae</taxon>
        <taxon>Chrysochromulina</taxon>
    </lineage>
</organism>
<dbReference type="OrthoDB" id="10250769at2759"/>
<sequence>MAVPTPPLLVPYRAVGLVSDGVPFAIEQLGTETFVTTAIGRTFQVFSLAKLRLAFIGAQLPRAVTALCAAGERTIVACGTDVHVYRRAERELLLDGEHTARVRHLLVLGETLLTVCESGVVIVWALANGEVLRRLHAGFVPSALSHPATYLNKVLLGAPDGRLQLLNVRSGQRIYEFKGWGAPVRCLEQSPALDVVGIGHADGRIVLHNLRADASVLTLAHESGDACNALAFRTDGRAHLVSASSLGSLHVWDLEKRVRLTSIPLAHAGGVLCAHFVRGTAELLTLGEAENALKVWLFDQPTGGARLLRSRSGHSAPPSLVRFHRDAILAGGAPAGQAYLLSGGADRTLRQAAIWTTQQDAEFSQKRETSKASMHVTDMEARRLPPLTGLASSQVRETEWANVLTCHQGSAAAYTWQTTRRALAPHTLHLGSGRPVTSVAISPCGNFGYLGGEDGALEKFNLQSGQRRAAVKIGSRHRGAVRGLATEALSKCVSAC</sequence>
<evidence type="ECO:0000313" key="2">
    <source>
        <dbReference type="EMBL" id="KOO53467.1"/>
    </source>
</evidence>
<dbReference type="Gene3D" id="2.130.10.10">
    <property type="entry name" value="YVTN repeat-like/Quinoprotein amine dehydrogenase"/>
    <property type="match status" value="2"/>
</dbReference>